<dbReference type="NCBIfam" id="TIGR00724">
    <property type="entry name" value="urea_amlyse_rel"/>
    <property type="match status" value="1"/>
</dbReference>
<dbReference type="EMBL" id="CP067420">
    <property type="protein sequence ID" value="QQP90010.1"/>
    <property type="molecule type" value="Genomic_DNA"/>
</dbReference>
<evidence type="ECO:0000256" key="2">
    <source>
        <dbReference type="ARBA" id="ARBA00022801"/>
    </source>
</evidence>
<dbReference type="Proteomes" id="UP000595197">
    <property type="component" value="Chromosome"/>
</dbReference>
<dbReference type="Pfam" id="PF02626">
    <property type="entry name" value="CT_A_B"/>
    <property type="match status" value="1"/>
</dbReference>
<accession>A0ABX7B6J6</accession>
<proteinExistence type="predicted"/>
<dbReference type="SMART" id="SM00797">
    <property type="entry name" value="AHS2"/>
    <property type="match status" value="1"/>
</dbReference>
<keyword evidence="6" id="KW-1185">Reference proteome</keyword>
<evidence type="ECO:0000259" key="4">
    <source>
        <dbReference type="SMART" id="SM00797"/>
    </source>
</evidence>
<feature type="domain" description="Carboxyltransferase" evidence="4">
    <location>
        <begin position="25"/>
        <end position="304"/>
    </location>
</feature>
<gene>
    <name evidence="5" type="ORF">IGS68_01665</name>
</gene>
<evidence type="ECO:0000256" key="1">
    <source>
        <dbReference type="ARBA" id="ARBA00022741"/>
    </source>
</evidence>
<dbReference type="SUPFAM" id="SSF50891">
    <property type="entry name" value="Cyclophilin-like"/>
    <property type="match status" value="1"/>
</dbReference>
<keyword evidence="1" id="KW-0547">Nucleotide-binding</keyword>
<dbReference type="PANTHER" id="PTHR43309:SF5">
    <property type="entry name" value="5-OXOPROLINASE SUBUNIT C"/>
    <property type="match status" value="1"/>
</dbReference>
<protein>
    <submittedName>
        <fullName evidence="5">Biotin-dependent carboxyltransferase family protein</fullName>
    </submittedName>
</protein>
<name>A0ABX7B6J6_9PROT</name>
<sequence length="340" mass="34766">MADLIVLQPGPQATIQDLGRVGWQRFGVAAAGAMDPPSLRAANLLAGNPPGAAAVEFTLAGGEYEAEGATVRLAVAGGDFQVAVDGEPVPPWTGFDLEPGRRLRIGAAGDALRGYLAVGGGFALPPQLGSLSTHVRSGLGGLEGRALRAGDRLPLAAGAVPAGPPLALDPQGLPPRREVLRVVLGPQDDHFTAAGIETFLTGTYAVTADADRMGYRLSGPEIEHAGGFNIISDGIAAGSVQVPGTRQPIVLLADRQPTGGYPKIATVITPDLPSLAQARPGGTFRFQAVDPAEAVAIRQSWEAMLGRMGERLAPAGAGRELDSERLLGINLVGGVVDGLA</sequence>
<dbReference type="InterPro" id="IPR052708">
    <property type="entry name" value="PxpC"/>
</dbReference>
<organism evidence="5 6">
    <name type="scientific">Skermanella cutis</name>
    <dbReference type="NCBI Taxonomy" id="2775420"/>
    <lineage>
        <taxon>Bacteria</taxon>
        <taxon>Pseudomonadati</taxon>
        <taxon>Pseudomonadota</taxon>
        <taxon>Alphaproteobacteria</taxon>
        <taxon>Rhodospirillales</taxon>
        <taxon>Azospirillaceae</taxon>
        <taxon>Skermanella</taxon>
    </lineage>
</organism>
<dbReference type="PANTHER" id="PTHR43309">
    <property type="entry name" value="5-OXOPROLINASE SUBUNIT C"/>
    <property type="match status" value="1"/>
</dbReference>
<evidence type="ECO:0000313" key="5">
    <source>
        <dbReference type="EMBL" id="QQP90010.1"/>
    </source>
</evidence>
<evidence type="ECO:0000313" key="6">
    <source>
        <dbReference type="Proteomes" id="UP000595197"/>
    </source>
</evidence>
<keyword evidence="3" id="KW-0067">ATP-binding</keyword>
<dbReference type="InterPro" id="IPR029000">
    <property type="entry name" value="Cyclophilin-like_dom_sf"/>
</dbReference>
<keyword evidence="2" id="KW-0378">Hydrolase</keyword>
<evidence type="ECO:0000256" key="3">
    <source>
        <dbReference type="ARBA" id="ARBA00022840"/>
    </source>
</evidence>
<dbReference type="Gene3D" id="2.40.100.10">
    <property type="entry name" value="Cyclophilin-like"/>
    <property type="match status" value="1"/>
</dbReference>
<dbReference type="RefSeq" id="WP_201076832.1">
    <property type="nucleotide sequence ID" value="NZ_CP067420.1"/>
</dbReference>
<reference evidence="5" key="1">
    <citation type="submission" date="2021-02" db="EMBL/GenBank/DDBJ databases">
        <title>Skermanella TT6 skin isolate.</title>
        <authorList>
            <person name="Lee K."/>
            <person name="Ganzorig M."/>
        </authorList>
    </citation>
    <scope>NUCLEOTIDE SEQUENCE</scope>
    <source>
        <strain evidence="5">TT6</strain>
    </source>
</reference>
<dbReference type="InterPro" id="IPR003778">
    <property type="entry name" value="CT_A_B"/>
</dbReference>